<accession>A0AAN7T1S4</accession>
<dbReference type="AlphaFoldDB" id="A0AAN7T1S4"/>
<keyword evidence="2" id="KW-1185">Reference proteome</keyword>
<evidence type="ECO:0000313" key="1">
    <source>
        <dbReference type="EMBL" id="KAK5087785.1"/>
    </source>
</evidence>
<dbReference type="Proteomes" id="UP001309876">
    <property type="component" value="Unassembled WGS sequence"/>
</dbReference>
<name>A0AAN7T1S4_9EURO</name>
<comment type="caution">
    <text evidence="1">The sequence shown here is derived from an EMBL/GenBank/DDBJ whole genome shotgun (WGS) entry which is preliminary data.</text>
</comment>
<organism evidence="1 2">
    <name type="scientific">Lithohypha guttulata</name>
    <dbReference type="NCBI Taxonomy" id="1690604"/>
    <lineage>
        <taxon>Eukaryota</taxon>
        <taxon>Fungi</taxon>
        <taxon>Dikarya</taxon>
        <taxon>Ascomycota</taxon>
        <taxon>Pezizomycotina</taxon>
        <taxon>Eurotiomycetes</taxon>
        <taxon>Chaetothyriomycetidae</taxon>
        <taxon>Chaetothyriales</taxon>
        <taxon>Trichomeriaceae</taxon>
        <taxon>Lithohypha</taxon>
    </lineage>
</organism>
<sequence length="94" mass="11072">MLTSGFAQDTFDQRLNRLEAILPRAKAYNDWSRNWYENKVLATEAIKDQARARHLRYVHYDVIVEDAEQQVEAAVRVGMQLDEVRPRLGLRWVV</sequence>
<proteinExistence type="predicted"/>
<dbReference type="EMBL" id="JAVRRJ010000002">
    <property type="protein sequence ID" value="KAK5087785.1"/>
    <property type="molecule type" value="Genomic_DNA"/>
</dbReference>
<protein>
    <submittedName>
        <fullName evidence="1">Uncharacterized protein</fullName>
    </submittedName>
</protein>
<reference evidence="1 2" key="1">
    <citation type="submission" date="2023-08" db="EMBL/GenBank/DDBJ databases">
        <title>Black Yeasts Isolated from many extreme environments.</title>
        <authorList>
            <person name="Coleine C."/>
            <person name="Stajich J.E."/>
            <person name="Selbmann L."/>
        </authorList>
    </citation>
    <scope>NUCLEOTIDE SEQUENCE [LARGE SCALE GENOMIC DNA]</scope>
    <source>
        <strain evidence="1 2">CCFEE 5910</strain>
    </source>
</reference>
<gene>
    <name evidence="1" type="ORF">LTR05_002000</name>
</gene>
<evidence type="ECO:0000313" key="2">
    <source>
        <dbReference type="Proteomes" id="UP001309876"/>
    </source>
</evidence>